<evidence type="ECO:0000313" key="2">
    <source>
        <dbReference type="EMBL" id="KAJ7384020.1"/>
    </source>
</evidence>
<dbReference type="AlphaFoldDB" id="A0A9W9ZMC9"/>
<dbReference type="EMBL" id="MU825891">
    <property type="protein sequence ID" value="KAJ7384020.1"/>
    <property type="molecule type" value="Genomic_DNA"/>
</dbReference>
<keyword evidence="3" id="KW-1185">Reference proteome</keyword>
<evidence type="ECO:0000313" key="3">
    <source>
        <dbReference type="Proteomes" id="UP001163046"/>
    </source>
</evidence>
<feature type="compositionally biased region" description="Polar residues" evidence="1">
    <location>
        <begin position="110"/>
        <end position="123"/>
    </location>
</feature>
<dbReference type="OrthoDB" id="5968017at2759"/>
<organism evidence="2 3">
    <name type="scientific">Desmophyllum pertusum</name>
    <dbReference type="NCBI Taxonomy" id="174260"/>
    <lineage>
        <taxon>Eukaryota</taxon>
        <taxon>Metazoa</taxon>
        <taxon>Cnidaria</taxon>
        <taxon>Anthozoa</taxon>
        <taxon>Hexacorallia</taxon>
        <taxon>Scleractinia</taxon>
        <taxon>Caryophylliina</taxon>
        <taxon>Caryophylliidae</taxon>
        <taxon>Desmophyllum</taxon>
    </lineage>
</organism>
<accession>A0A9W9ZMC9</accession>
<protein>
    <submittedName>
        <fullName evidence="2">Uncharacterized protein</fullName>
    </submittedName>
</protein>
<feature type="compositionally biased region" description="Basic and acidic residues" evidence="1">
    <location>
        <begin position="86"/>
        <end position="98"/>
    </location>
</feature>
<sequence>MAVSKDDVSELIQVNNENLMGSFKDLLKETVGQIKHANEDSVELQMKEIKKLKFYEPHNFKRKANEAQFKLNLTLGETIDNVKSAAEKSQLEKVKSDLEEVPISNIEEVNPTQAQNESSSHVTPYQDPDPPVPVDQENDTPSSIHSSVTEGTDTDSGTPPRHSCQARHPLAWLDDYDLC</sequence>
<dbReference type="Proteomes" id="UP001163046">
    <property type="component" value="Unassembled WGS sequence"/>
</dbReference>
<evidence type="ECO:0000256" key="1">
    <source>
        <dbReference type="SAM" id="MobiDB-lite"/>
    </source>
</evidence>
<proteinExistence type="predicted"/>
<comment type="caution">
    <text evidence="2">The sequence shown here is derived from an EMBL/GenBank/DDBJ whole genome shotgun (WGS) entry which is preliminary data.</text>
</comment>
<feature type="compositionally biased region" description="Polar residues" evidence="1">
    <location>
        <begin position="139"/>
        <end position="157"/>
    </location>
</feature>
<reference evidence="2" key="1">
    <citation type="submission" date="2023-01" db="EMBL/GenBank/DDBJ databases">
        <title>Genome assembly of the deep-sea coral Lophelia pertusa.</title>
        <authorList>
            <person name="Herrera S."/>
            <person name="Cordes E."/>
        </authorList>
    </citation>
    <scope>NUCLEOTIDE SEQUENCE</scope>
    <source>
        <strain evidence="2">USNM1676648</strain>
        <tissue evidence="2">Polyp</tissue>
    </source>
</reference>
<name>A0A9W9ZMC9_9CNID</name>
<gene>
    <name evidence="2" type="ORF">OS493_024032</name>
</gene>
<feature type="region of interest" description="Disordered" evidence="1">
    <location>
        <begin position="86"/>
        <end position="166"/>
    </location>
</feature>